<organism evidence="2 3">
    <name type="scientific">Gossypium trilobum</name>
    <dbReference type="NCBI Taxonomy" id="34281"/>
    <lineage>
        <taxon>Eukaryota</taxon>
        <taxon>Viridiplantae</taxon>
        <taxon>Streptophyta</taxon>
        <taxon>Embryophyta</taxon>
        <taxon>Tracheophyta</taxon>
        <taxon>Spermatophyta</taxon>
        <taxon>Magnoliopsida</taxon>
        <taxon>eudicotyledons</taxon>
        <taxon>Gunneridae</taxon>
        <taxon>Pentapetalae</taxon>
        <taxon>rosids</taxon>
        <taxon>malvids</taxon>
        <taxon>Malvales</taxon>
        <taxon>Malvaceae</taxon>
        <taxon>Malvoideae</taxon>
        <taxon>Gossypium</taxon>
    </lineage>
</organism>
<keyword evidence="3" id="KW-1185">Reference proteome</keyword>
<evidence type="ECO:0000313" key="3">
    <source>
        <dbReference type="Proteomes" id="UP000593568"/>
    </source>
</evidence>
<evidence type="ECO:0000256" key="1">
    <source>
        <dbReference type="SAM" id="Coils"/>
    </source>
</evidence>
<dbReference type="EMBL" id="JABEZW010228858">
    <property type="protein sequence ID" value="MBA0788998.1"/>
    <property type="molecule type" value="Genomic_DNA"/>
</dbReference>
<gene>
    <name evidence="2" type="ORF">Gotri_027150</name>
</gene>
<comment type="caution">
    <text evidence="2">The sequence shown here is derived from an EMBL/GenBank/DDBJ whole genome shotgun (WGS) entry which is preliminary data.</text>
</comment>
<protein>
    <submittedName>
        <fullName evidence="2">Uncharacterized protein</fullName>
    </submittedName>
</protein>
<keyword evidence="1" id="KW-0175">Coiled coil</keyword>
<feature type="coiled-coil region" evidence="1">
    <location>
        <begin position="3"/>
        <end position="30"/>
    </location>
</feature>
<dbReference type="AlphaFoldDB" id="A0A7J9FV18"/>
<sequence length="50" mass="5799">MELRASLGKIEEMKRKVKELENQVRNRDHVMGEVVAQIREVADHLQTLAV</sequence>
<evidence type="ECO:0000313" key="2">
    <source>
        <dbReference type="EMBL" id="MBA0788998.1"/>
    </source>
</evidence>
<reference evidence="2 3" key="1">
    <citation type="journal article" date="2019" name="Genome Biol. Evol.">
        <title>Insights into the evolution of the New World diploid cottons (Gossypium, subgenus Houzingenia) based on genome sequencing.</title>
        <authorList>
            <person name="Grover C.E."/>
            <person name="Arick M.A. 2nd"/>
            <person name="Thrash A."/>
            <person name="Conover J.L."/>
            <person name="Sanders W.S."/>
            <person name="Peterson D.G."/>
            <person name="Frelichowski J.E."/>
            <person name="Scheffler J.A."/>
            <person name="Scheffler B.E."/>
            <person name="Wendel J.F."/>
        </authorList>
    </citation>
    <scope>NUCLEOTIDE SEQUENCE [LARGE SCALE GENOMIC DNA]</scope>
    <source>
        <strain evidence="2">8</strain>
        <tissue evidence="2">Leaf</tissue>
    </source>
</reference>
<proteinExistence type="predicted"/>
<accession>A0A7J9FV18</accession>
<name>A0A7J9FV18_9ROSI</name>
<dbReference type="Proteomes" id="UP000593568">
    <property type="component" value="Unassembled WGS sequence"/>
</dbReference>